<evidence type="ECO:0000313" key="2">
    <source>
        <dbReference type="Proteomes" id="UP000028252"/>
    </source>
</evidence>
<reference evidence="1 2" key="1">
    <citation type="submission" date="2014-04" db="EMBL/GenBank/DDBJ databases">
        <title>Marinobacterium kochiensis sp. nov., isolated from sediment sample collected from Kochi backwaters in Kerala, India.</title>
        <authorList>
            <person name="Singh A."/>
            <person name="Pinnaka A.K."/>
        </authorList>
    </citation>
    <scope>NUCLEOTIDE SEQUENCE [LARGE SCALE GENOMIC DNA]</scope>
    <source>
        <strain evidence="1 2">AK27</strain>
    </source>
</reference>
<dbReference type="EMBL" id="JMQN01000028">
    <property type="protein sequence ID" value="KEA63877.1"/>
    <property type="molecule type" value="Genomic_DNA"/>
</dbReference>
<keyword evidence="2" id="KW-1185">Reference proteome</keyword>
<dbReference type="PATRIC" id="fig|1232683.4.peg.1967"/>
<name>A0A081FZC2_9GAMM</name>
<evidence type="ECO:0000313" key="1">
    <source>
        <dbReference type="EMBL" id="KEA63877.1"/>
    </source>
</evidence>
<sequence length="42" mass="4873">MCAKRSVQPITWMANNAPIWTHKPFEIQLALHLWSNCAHNGR</sequence>
<dbReference type="Proteomes" id="UP000028252">
    <property type="component" value="Unassembled WGS sequence"/>
</dbReference>
<proteinExistence type="predicted"/>
<protein>
    <submittedName>
        <fullName evidence="1">Uncharacterized protein</fullName>
    </submittedName>
</protein>
<accession>A0A081FZC2</accession>
<gene>
    <name evidence="1" type="ORF">ADIMK_2004</name>
</gene>
<dbReference type="AlphaFoldDB" id="A0A081FZC2"/>
<comment type="caution">
    <text evidence="1">The sequence shown here is derived from an EMBL/GenBank/DDBJ whole genome shotgun (WGS) entry which is preliminary data.</text>
</comment>
<organism evidence="1 2">
    <name type="scientific">Marinobacterium lacunae</name>
    <dbReference type="NCBI Taxonomy" id="1232683"/>
    <lineage>
        <taxon>Bacteria</taxon>
        <taxon>Pseudomonadati</taxon>
        <taxon>Pseudomonadota</taxon>
        <taxon>Gammaproteobacteria</taxon>
        <taxon>Oceanospirillales</taxon>
        <taxon>Oceanospirillaceae</taxon>
        <taxon>Marinobacterium</taxon>
    </lineage>
</organism>